<dbReference type="SUPFAM" id="SSF53474">
    <property type="entry name" value="alpha/beta-Hydrolases"/>
    <property type="match status" value="1"/>
</dbReference>
<feature type="domain" description="Partial AB-hydrolase lipase" evidence="8">
    <location>
        <begin position="81"/>
        <end position="141"/>
    </location>
</feature>
<dbReference type="InterPro" id="IPR025483">
    <property type="entry name" value="Lipase_euk"/>
</dbReference>
<evidence type="ECO:0000313" key="9">
    <source>
        <dbReference type="Proteomes" id="UP000515135"/>
    </source>
</evidence>
<evidence type="ECO:0000313" key="10">
    <source>
        <dbReference type="RefSeq" id="XP_019636346.1"/>
    </source>
</evidence>
<evidence type="ECO:0000256" key="7">
    <source>
        <dbReference type="PIRSR" id="PIRSR000862-1"/>
    </source>
</evidence>
<dbReference type="Gene3D" id="3.40.50.1820">
    <property type="entry name" value="alpha/beta hydrolase"/>
    <property type="match status" value="1"/>
</dbReference>
<dbReference type="KEGG" id="bbel:109478960"/>
<dbReference type="RefSeq" id="XP_019636346.1">
    <property type="nucleotide sequence ID" value="XM_019780787.1"/>
</dbReference>
<keyword evidence="3" id="KW-0378">Hydrolase</keyword>
<feature type="active site" description="Charge relay system" evidence="7">
    <location>
        <position position="389"/>
    </location>
</feature>
<dbReference type="InterPro" id="IPR029058">
    <property type="entry name" value="AB_hydrolase_fold"/>
</dbReference>
<keyword evidence="6" id="KW-0325">Glycoprotein</keyword>
<dbReference type="InterPro" id="IPR006693">
    <property type="entry name" value="AB_hydrolase_lipase"/>
</dbReference>
<keyword evidence="4" id="KW-0442">Lipid degradation</keyword>
<dbReference type="GO" id="GO:0016042">
    <property type="term" value="P:lipid catabolic process"/>
    <property type="evidence" value="ECO:0007669"/>
    <property type="project" value="UniProtKB-KW"/>
</dbReference>
<keyword evidence="2" id="KW-0732">Signal</keyword>
<dbReference type="PANTHER" id="PTHR11005">
    <property type="entry name" value="LYSOSOMAL ACID LIPASE-RELATED"/>
    <property type="match status" value="1"/>
</dbReference>
<dbReference type="PIRSF" id="PIRSF000862">
    <property type="entry name" value="Steryl_ester_lip"/>
    <property type="match status" value="1"/>
</dbReference>
<dbReference type="GeneID" id="109478960"/>
<dbReference type="GO" id="GO:0016788">
    <property type="term" value="F:hydrolase activity, acting on ester bonds"/>
    <property type="evidence" value="ECO:0007669"/>
    <property type="project" value="InterPro"/>
</dbReference>
<dbReference type="Proteomes" id="UP000515135">
    <property type="component" value="Unplaced"/>
</dbReference>
<dbReference type="FunFam" id="3.40.50.1820:FF:000021">
    <property type="entry name" value="Lipase"/>
    <property type="match status" value="1"/>
</dbReference>
<proteinExistence type="inferred from homology"/>
<gene>
    <name evidence="10" type="primary">LOC109478960</name>
</gene>
<protein>
    <submittedName>
        <fullName evidence="10">Gastric triacylglycerol lipase-like</fullName>
    </submittedName>
</protein>
<dbReference type="OrthoDB" id="9974421at2759"/>
<evidence type="ECO:0000256" key="4">
    <source>
        <dbReference type="ARBA" id="ARBA00022963"/>
    </source>
</evidence>
<sequence length="447" mass="50399">MGPYFWKHNTMRVHPAARCVFVFLLVSVVIAEARVTLTGAQQYAVSTNNLVQWAAQVFHRLNVPRHSDGVTADPEENMNATQLITSKGYPCEDHYVTTDDGFILNMQRIPHGLSNGDNTGPRPIVFLQHGLLGSSTQWIENLANESLGFILADAGFEVWLGNIRGNTYSKRHVKLKPSQEEFWAWSWDEMAKYDLPKMLTHALNVTKQTQLYYVGHSQGTMIGFAEFSRNQELARKVKTFFALAPVAYLGNMVSPLRLLSNFLEPIELIYALLGKGEFMPTSEFIRFLGQEFCDKPVLDVFCENILFLIAGFNYGNMNVTRIPVYVSHSPAGTSVQNMVHFAQLYQSGKFQMFDYGPQGNMLKYNQTTAPEYNATNVKLPVAMFSGGHDSLADPKDVVKLEGELPNITTKTVLPEWEHLDFIWGMDAARRCYTDIIKIINSVETLGE</sequence>
<evidence type="ECO:0000256" key="3">
    <source>
        <dbReference type="ARBA" id="ARBA00022801"/>
    </source>
</evidence>
<accession>A0A6P5A3M4</accession>
<evidence type="ECO:0000256" key="2">
    <source>
        <dbReference type="ARBA" id="ARBA00022729"/>
    </source>
</evidence>
<evidence type="ECO:0000259" key="8">
    <source>
        <dbReference type="Pfam" id="PF04083"/>
    </source>
</evidence>
<keyword evidence="5" id="KW-0443">Lipid metabolism</keyword>
<evidence type="ECO:0000256" key="6">
    <source>
        <dbReference type="ARBA" id="ARBA00023180"/>
    </source>
</evidence>
<organism evidence="9 10">
    <name type="scientific">Branchiostoma belcheri</name>
    <name type="common">Amphioxus</name>
    <dbReference type="NCBI Taxonomy" id="7741"/>
    <lineage>
        <taxon>Eukaryota</taxon>
        <taxon>Metazoa</taxon>
        <taxon>Chordata</taxon>
        <taxon>Cephalochordata</taxon>
        <taxon>Leptocardii</taxon>
        <taxon>Amphioxiformes</taxon>
        <taxon>Branchiostomatidae</taxon>
        <taxon>Branchiostoma</taxon>
    </lineage>
</organism>
<name>A0A6P5A3M4_BRABE</name>
<dbReference type="Pfam" id="PF04083">
    <property type="entry name" value="Abhydro_lipase"/>
    <property type="match status" value="1"/>
</dbReference>
<comment type="similarity">
    <text evidence="1">Belongs to the AB hydrolase superfamily. Lipase family.</text>
</comment>
<feature type="active site" description="Nucleophile" evidence="7">
    <location>
        <position position="217"/>
    </location>
</feature>
<dbReference type="AlphaFoldDB" id="A0A6P5A3M4"/>
<reference evidence="10" key="1">
    <citation type="submission" date="2025-08" db="UniProtKB">
        <authorList>
            <consortium name="RefSeq"/>
        </authorList>
    </citation>
    <scope>IDENTIFICATION</scope>
    <source>
        <tissue evidence="10">Gonad</tissue>
    </source>
</reference>
<evidence type="ECO:0000256" key="5">
    <source>
        <dbReference type="ARBA" id="ARBA00023098"/>
    </source>
</evidence>
<evidence type="ECO:0000256" key="1">
    <source>
        <dbReference type="ARBA" id="ARBA00010701"/>
    </source>
</evidence>
<keyword evidence="9" id="KW-1185">Reference proteome</keyword>
<feature type="active site" description="Charge relay system" evidence="7">
    <location>
        <position position="418"/>
    </location>
</feature>